<dbReference type="PANTHER" id="PTHR24141:SF1">
    <property type="entry name" value="2-5A-DEPENDENT RIBONUCLEASE"/>
    <property type="match status" value="1"/>
</dbReference>
<keyword evidence="5" id="KW-1052">Target cell membrane</keyword>
<sequence length="485" mass="56098">MAKNTEKYEELLENIFAMNEFKKMESLIQKINKYSNSSHVTEFLCKLQEEKEAHQISGYEIKQFERLLISLENDCDERAIHVENLFLKIYFLIESEKIYLKRAQNQFYESLEELITILQSDSEKSPRKLKIPMLGFQTVQSLTLPSYSKEFTSEITEIFESNTFKLESDNFSKRECCTEALCNIITFLNFGLGGIKWITEFEQIFKRHKKPMLLRYPKKGPILSEQMENLLSCKLSLLEEIIHYYRENKLFFEKSERSEKKLKLLSMIEMLTLDLMTILGCLPNCLSHNAFFLDHDYPIINGKNLRNRLAHGNALLSIVLGDDSTDMLLNAEKMGTKDLLNPEQHIGKKIKSNPQKARESHDEDLSAVYEQQRLFDGLMMGEIETVKDCLSKGADMFGIDLHLQTTLHFVAKGGCLETLKFVSEFSIDVSAIDNYLQSALHVASFNGRSNIVEYLIQDLLASINRRTCTEELLCTLHLLMDTQMS</sequence>
<evidence type="ECO:0000256" key="2">
    <source>
        <dbReference type="ARBA" id="ARBA00004613"/>
    </source>
</evidence>
<dbReference type="SUPFAM" id="SSF48403">
    <property type="entry name" value="Ankyrin repeat"/>
    <property type="match status" value="1"/>
</dbReference>
<evidence type="ECO:0000256" key="10">
    <source>
        <dbReference type="ARBA" id="ARBA00023043"/>
    </source>
</evidence>
<keyword evidence="7" id="KW-0528">Neurotoxin</keyword>
<dbReference type="InterPro" id="IPR036770">
    <property type="entry name" value="Ankyrin_rpt-contain_sf"/>
</dbReference>
<keyword evidence="13" id="KW-1185">Reference proteome</keyword>
<reference evidence="12 13" key="1">
    <citation type="submission" date="2024-04" db="EMBL/GenBank/DDBJ databases">
        <authorList>
            <person name="Rising A."/>
            <person name="Reimegard J."/>
            <person name="Sonavane S."/>
            <person name="Akerstrom W."/>
            <person name="Nylinder S."/>
            <person name="Hedman E."/>
            <person name="Kallberg Y."/>
        </authorList>
    </citation>
    <scope>NUCLEOTIDE SEQUENCE [LARGE SCALE GENOMIC DNA]</scope>
</reference>
<dbReference type="PANTHER" id="PTHR24141">
    <property type="entry name" value="2-5A-DEPENDENT RIBONUCLEASE"/>
    <property type="match status" value="1"/>
</dbReference>
<dbReference type="GO" id="GO:0090729">
    <property type="term" value="F:toxin activity"/>
    <property type="evidence" value="ECO:0007669"/>
    <property type="project" value="UniProtKB-KW"/>
</dbReference>
<evidence type="ECO:0000256" key="4">
    <source>
        <dbReference type="ARBA" id="ARBA00022525"/>
    </source>
</evidence>
<dbReference type="GO" id="GO:0003723">
    <property type="term" value="F:RNA binding"/>
    <property type="evidence" value="ECO:0007669"/>
    <property type="project" value="TreeGrafter"/>
</dbReference>
<proteinExistence type="predicted"/>
<keyword evidence="11" id="KW-1053">Target membrane</keyword>
<dbReference type="EMBL" id="CAXIEN010000160">
    <property type="protein sequence ID" value="CAL1282713.1"/>
    <property type="molecule type" value="Genomic_DNA"/>
</dbReference>
<comment type="subcellular location">
    <subcellularLocation>
        <location evidence="2">Secreted</location>
    </subcellularLocation>
    <subcellularLocation>
        <location evidence="1">Target cell membrane</location>
    </subcellularLocation>
</comment>
<dbReference type="GO" id="GO:0005576">
    <property type="term" value="C:extracellular region"/>
    <property type="evidence" value="ECO:0007669"/>
    <property type="project" value="UniProtKB-SubCell"/>
</dbReference>
<evidence type="ECO:0000256" key="6">
    <source>
        <dbReference type="ARBA" id="ARBA00022656"/>
    </source>
</evidence>
<keyword evidence="10" id="KW-0040">ANK repeat</keyword>
<accession>A0AAV2AFA0</accession>
<organism evidence="12 13">
    <name type="scientific">Larinioides sclopetarius</name>
    <dbReference type="NCBI Taxonomy" id="280406"/>
    <lineage>
        <taxon>Eukaryota</taxon>
        <taxon>Metazoa</taxon>
        <taxon>Ecdysozoa</taxon>
        <taxon>Arthropoda</taxon>
        <taxon>Chelicerata</taxon>
        <taxon>Arachnida</taxon>
        <taxon>Araneae</taxon>
        <taxon>Araneomorphae</taxon>
        <taxon>Entelegynae</taxon>
        <taxon>Araneoidea</taxon>
        <taxon>Araneidae</taxon>
        <taxon>Larinioides</taxon>
    </lineage>
</organism>
<dbReference type="InterPro" id="IPR002110">
    <property type="entry name" value="Ankyrin_rpt"/>
</dbReference>
<evidence type="ECO:0000256" key="8">
    <source>
        <dbReference type="ARBA" id="ARBA00022737"/>
    </source>
</evidence>
<dbReference type="GO" id="GO:0044218">
    <property type="term" value="C:other organism cell membrane"/>
    <property type="evidence" value="ECO:0007669"/>
    <property type="project" value="UniProtKB-KW"/>
</dbReference>
<dbReference type="SMART" id="SM00248">
    <property type="entry name" value="ANK"/>
    <property type="match status" value="2"/>
</dbReference>
<evidence type="ECO:0000313" key="13">
    <source>
        <dbReference type="Proteomes" id="UP001497382"/>
    </source>
</evidence>
<protein>
    <submittedName>
        <fullName evidence="12">Uncharacterized protein</fullName>
    </submittedName>
</protein>
<keyword evidence="9" id="KW-0638">Presynaptic neurotoxin</keyword>
<dbReference type="GO" id="GO:0006396">
    <property type="term" value="P:RNA processing"/>
    <property type="evidence" value="ECO:0007669"/>
    <property type="project" value="TreeGrafter"/>
</dbReference>
<keyword evidence="4" id="KW-0964">Secreted</keyword>
<dbReference type="Proteomes" id="UP001497382">
    <property type="component" value="Unassembled WGS sequence"/>
</dbReference>
<dbReference type="Gene3D" id="1.25.40.20">
    <property type="entry name" value="Ankyrin repeat-containing domain"/>
    <property type="match status" value="1"/>
</dbReference>
<dbReference type="AlphaFoldDB" id="A0AAV2AFA0"/>
<evidence type="ECO:0000256" key="7">
    <source>
        <dbReference type="ARBA" id="ARBA00022699"/>
    </source>
</evidence>
<gene>
    <name evidence="12" type="ORF">LARSCL_LOCUS12219</name>
</gene>
<dbReference type="GO" id="GO:0004540">
    <property type="term" value="F:RNA nuclease activity"/>
    <property type="evidence" value="ECO:0007669"/>
    <property type="project" value="TreeGrafter"/>
</dbReference>
<dbReference type="GO" id="GO:0006887">
    <property type="term" value="P:exocytosis"/>
    <property type="evidence" value="ECO:0007669"/>
    <property type="project" value="UniProtKB-KW"/>
</dbReference>
<keyword evidence="8" id="KW-0677">Repeat</keyword>
<keyword evidence="6" id="KW-0800">Toxin</keyword>
<comment type="caution">
    <text evidence="12">The sequence shown here is derived from an EMBL/GenBank/DDBJ whole genome shotgun (WGS) entry which is preliminary data.</text>
</comment>
<dbReference type="GO" id="GO:0044231">
    <property type="term" value="C:host cell presynaptic membrane"/>
    <property type="evidence" value="ECO:0007669"/>
    <property type="project" value="UniProtKB-KW"/>
</dbReference>
<evidence type="ECO:0000256" key="11">
    <source>
        <dbReference type="ARBA" id="ARBA00023298"/>
    </source>
</evidence>
<dbReference type="Pfam" id="PF12796">
    <property type="entry name" value="Ank_2"/>
    <property type="match status" value="1"/>
</dbReference>
<evidence type="ECO:0000313" key="12">
    <source>
        <dbReference type="EMBL" id="CAL1282713.1"/>
    </source>
</evidence>
<evidence type="ECO:0000256" key="9">
    <source>
        <dbReference type="ARBA" id="ARBA00023028"/>
    </source>
</evidence>
<evidence type="ECO:0000256" key="1">
    <source>
        <dbReference type="ARBA" id="ARBA00004175"/>
    </source>
</evidence>
<keyword evidence="3" id="KW-0268">Exocytosis</keyword>
<evidence type="ECO:0000256" key="3">
    <source>
        <dbReference type="ARBA" id="ARBA00022483"/>
    </source>
</evidence>
<name>A0AAV2AFA0_9ARAC</name>
<keyword evidence="11" id="KW-0472">Membrane</keyword>
<evidence type="ECO:0000256" key="5">
    <source>
        <dbReference type="ARBA" id="ARBA00022537"/>
    </source>
</evidence>